<feature type="region of interest" description="Disordered" evidence="1">
    <location>
        <begin position="427"/>
        <end position="450"/>
    </location>
</feature>
<dbReference type="RefSeq" id="WP_058756628.1">
    <property type="nucleotide sequence ID" value="NZ_LDTB01000064.1"/>
</dbReference>
<dbReference type="PATRIC" id="fig|869719.3.peg.2947"/>
<dbReference type="PANTHER" id="PTHR10151:SF120">
    <property type="entry name" value="BIS(5'-ADENOSYL)-TRIPHOSPHATASE"/>
    <property type="match status" value="1"/>
</dbReference>
<protein>
    <submittedName>
        <fullName evidence="3">Phosphodiesterase</fullName>
    </submittedName>
</protein>
<feature type="signal peptide" evidence="2">
    <location>
        <begin position="1"/>
        <end position="19"/>
    </location>
</feature>
<gene>
    <name evidence="3" type="ORF">NS334_14340</name>
</gene>
<dbReference type="GO" id="GO:0016787">
    <property type="term" value="F:hydrolase activity"/>
    <property type="evidence" value="ECO:0007669"/>
    <property type="project" value="UniProtKB-ARBA"/>
</dbReference>
<evidence type="ECO:0000256" key="2">
    <source>
        <dbReference type="SAM" id="SignalP"/>
    </source>
</evidence>
<keyword evidence="2" id="KW-0732">Signal</keyword>
<dbReference type="Gene3D" id="3.40.720.10">
    <property type="entry name" value="Alkaline Phosphatase, subunit A"/>
    <property type="match status" value="1"/>
</dbReference>
<evidence type="ECO:0000256" key="1">
    <source>
        <dbReference type="SAM" id="MobiDB-lite"/>
    </source>
</evidence>
<feature type="chain" id="PRO_5007548013" evidence="2">
    <location>
        <begin position="20"/>
        <end position="450"/>
    </location>
</feature>
<evidence type="ECO:0000313" key="4">
    <source>
        <dbReference type="Proteomes" id="UP000074310"/>
    </source>
</evidence>
<dbReference type="CDD" id="cd16018">
    <property type="entry name" value="Enpp"/>
    <property type="match status" value="1"/>
</dbReference>
<dbReference type="InterPro" id="IPR002591">
    <property type="entry name" value="Phosphodiest/P_Trfase"/>
</dbReference>
<proteinExistence type="predicted"/>
<dbReference type="Pfam" id="PF01663">
    <property type="entry name" value="Phosphodiest"/>
    <property type="match status" value="1"/>
</dbReference>
<dbReference type="PROSITE" id="PS51257">
    <property type="entry name" value="PROKAR_LIPOPROTEIN"/>
    <property type="match status" value="1"/>
</dbReference>
<organism evidence="3 4">
    <name type="scientific">Sphingomonas endophytica</name>
    <dbReference type="NCBI Taxonomy" id="869719"/>
    <lineage>
        <taxon>Bacteria</taxon>
        <taxon>Pseudomonadati</taxon>
        <taxon>Pseudomonadota</taxon>
        <taxon>Alphaproteobacteria</taxon>
        <taxon>Sphingomonadales</taxon>
        <taxon>Sphingomonadaceae</taxon>
        <taxon>Sphingomonas</taxon>
    </lineage>
</organism>
<reference evidence="3 4" key="1">
    <citation type="journal article" date="2016" name="Front. Microbiol.">
        <title>Genomic Resource of Rice Seed Associated Bacteria.</title>
        <authorList>
            <person name="Midha S."/>
            <person name="Bansal K."/>
            <person name="Sharma S."/>
            <person name="Kumar N."/>
            <person name="Patil P.P."/>
            <person name="Chaudhry V."/>
            <person name="Patil P.B."/>
        </authorList>
    </citation>
    <scope>NUCLEOTIDE SEQUENCE [LARGE SCALE GENOMIC DNA]</scope>
    <source>
        <strain evidence="3 4">NS334</strain>
    </source>
</reference>
<sequence length="450" mass="48180">MSSRFPLFAALLATLSACAYPHTPSALPPVTTSPATASIATAQETRAPVTILVSIDGFRPDYLDRGVTPNLSRLAATGVSAAMRPSFPSKTFPNHWTLVTGLVPDRHGITANSMEDPARPGELFTMATDDPFWWNTAEPIWVTAERAGIRTATMFWPGSNVAWGGTRASTWPHVTTGGTRPHDWQQFSEAVDDRQRVDAIIDWLRRPAATRPRFLTLYFDTVDTAGHQYGPADPRTTQAVAEVDAAIGRLTGELAALGQPANLVIVADHGMAPTDSRRTIALDTILPATDARVVEAGSYATFEPLPGRDAAVAAALLRPHPHMQCWRKSEIPARFHYGRNVRVPAFLCLAEDGPGGAWEIAKTAPTKQVSDGAHGFDNDAPDMRALFIANGPAFASGKRLPTFDNVDVAPLLRDLLGLPAGQGLDGTDRPFRGVLRGTAGPGASAVPHAR</sequence>
<accession>A0A147HXL0</accession>
<dbReference type="PANTHER" id="PTHR10151">
    <property type="entry name" value="ECTONUCLEOTIDE PYROPHOSPHATASE/PHOSPHODIESTERASE"/>
    <property type="match status" value="1"/>
</dbReference>
<dbReference type="SUPFAM" id="SSF53649">
    <property type="entry name" value="Alkaline phosphatase-like"/>
    <property type="match status" value="1"/>
</dbReference>
<name>A0A147HXL0_9SPHN</name>
<dbReference type="Proteomes" id="UP000074310">
    <property type="component" value="Unassembled WGS sequence"/>
</dbReference>
<dbReference type="InterPro" id="IPR017850">
    <property type="entry name" value="Alkaline_phosphatase_core_sf"/>
</dbReference>
<comment type="caution">
    <text evidence="3">The sequence shown here is derived from an EMBL/GenBank/DDBJ whole genome shotgun (WGS) entry which is preliminary data.</text>
</comment>
<dbReference type="EMBL" id="LDTB01000064">
    <property type="protein sequence ID" value="KTT69662.1"/>
    <property type="molecule type" value="Genomic_DNA"/>
</dbReference>
<dbReference type="AlphaFoldDB" id="A0A147HXL0"/>
<keyword evidence="4" id="KW-1185">Reference proteome</keyword>
<dbReference type="Gene3D" id="3.30.1360.180">
    <property type="match status" value="1"/>
</dbReference>
<dbReference type="OrthoDB" id="9771966at2"/>
<evidence type="ECO:0000313" key="3">
    <source>
        <dbReference type="EMBL" id="KTT69662.1"/>
    </source>
</evidence>